<dbReference type="Pfam" id="PF00083">
    <property type="entry name" value="Sugar_tr"/>
    <property type="match status" value="1"/>
</dbReference>
<feature type="transmembrane region" description="Helical" evidence="5">
    <location>
        <begin position="70"/>
        <end position="89"/>
    </location>
</feature>
<name>A0A7J3SJY5_9CREN</name>
<dbReference type="InterPro" id="IPR005829">
    <property type="entry name" value="Sugar_transporter_CS"/>
</dbReference>
<feature type="transmembrane region" description="Helical" evidence="5">
    <location>
        <begin position="40"/>
        <end position="58"/>
    </location>
</feature>
<dbReference type="GO" id="GO:0016020">
    <property type="term" value="C:membrane"/>
    <property type="evidence" value="ECO:0007669"/>
    <property type="project" value="UniProtKB-SubCell"/>
</dbReference>
<feature type="transmembrane region" description="Helical" evidence="5">
    <location>
        <begin position="128"/>
        <end position="148"/>
    </location>
</feature>
<dbReference type="PROSITE" id="PS00217">
    <property type="entry name" value="SUGAR_TRANSPORT_2"/>
    <property type="match status" value="1"/>
</dbReference>
<feature type="transmembrane region" description="Helical" evidence="5">
    <location>
        <begin position="12"/>
        <end position="28"/>
    </location>
</feature>
<dbReference type="GO" id="GO:0022857">
    <property type="term" value="F:transmembrane transporter activity"/>
    <property type="evidence" value="ECO:0007669"/>
    <property type="project" value="InterPro"/>
</dbReference>
<accession>A0A7J3SJY5</accession>
<feature type="transmembrane region" description="Helical" evidence="5">
    <location>
        <begin position="283"/>
        <end position="302"/>
    </location>
</feature>
<dbReference type="EMBL" id="DTLS01000046">
    <property type="protein sequence ID" value="HGZ59894.1"/>
    <property type="molecule type" value="Genomic_DNA"/>
</dbReference>
<feature type="domain" description="Major facilitator superfamily (MFS) profile" evidence="6">
    <location>
        <begin position="1"/>
        <end position="432"/>
    </location>
</feature>
<keyword evidence="4 5" id="KW-0472">Membrane</keyword>
<evidence type="ECO:0000256" key="3">
    <source>
        <dbReference type="ARBA" id="ARBA00022989"/>
    </source>
</evidence>
<reference evidence="7" key="1">
    <citation type="journal article" date="2020" name="mSystems">
        <title>Genome- and Community-Level Interaction Insights into Carbon Utilization and Element Cycling Functions of Hydrothermarchaeota in Hydrothermal Sediment.</title>
        <authorList>
            <person name="Zhou Z."/>
            <person name="Liu Y."/>
            <person name="Xu W."/>
            <person name="Pan J."/>
            <person name="Luo Z.H."/>
            <person name="Li M."/>
        </authorList>
    </citation>
    <scope>NUCLEOTIDE SEQUENCE [LARGE SCALE GENOMIC DNA]</scope>
    <source>
        <strain evidence="7">SpSt-885</strain>
    </source>
</reference>
<feature type="transmembrane region" description="Helical" evidence="5">
    <location>
        <begin position="95"/>
        <end position="116"/>
    </location>
</feature>
<feature type="transmembrane region" description="Helical" evidence="5">
    <location>
        <begin position="409"/>
        <end position="427"/>
    </location>
</feature>
<keyword evidence="2 5" id="KW-0812">Transmembrane</keyword>
<gene>
    <name evidence="7" type="ORF">ENW83_01630</name>
</gene>
<evidence type="ECO:0000256" key="4">
    <source>
        <dbReference type="ARBA" id="ARBA00023136"/>
    </source>
</evidence>
<dbReference type="PROSITE" id="PS00216">
    <property type="entry name" value="SUGAR_TRANSPORT_1"/>
    <property type="match status" value="1"/>
</dbReference>
<evidence type="ECO:0000259" key="6">
    <source>
        <dbReference type="PROSITE" id="PS50850"/>
    </source>
</evidence>
<keyword evidence="3 5" id="KW-1133">Transmembrane helix</keyword>
<feature type="transmembrane region" description="Helical" evidence="5">
    <location>
        <begin position="240"/>
        <end position="263"/>
    </location>
</feature>
<evidence type="ECO:0000256" key="1">
    <source>
        <dbReference type="ARBA" id="ARBA00004141"/>
    </source>
</evidence>
<dbReference type="AlphaFoldDB" id="A0A7J3SJY5"/>
<dbReference type="InterPro" id="IPR020846">
    <property type="entry name" value="MFS_dom"/>
</dbReference>
<sequence length="449" mass="48876">MIVSGLGFFTDAYDLFVIGVVLLILSGSEPTSFHLTQSQMSAIGASSLFSAIAGQLIFGRIADIYGRKKIYGTELAILIIGAFFSSISWNFESLLFSRILLGVGIGGDYPVSATIMSEYSNAKDRGKLIGLVFSMQGFGAITAVMSAYALTSFLSPETSWRILLGIGALPPLFVVFFRRKIPETPRYSLLVAKKKDEALKATRTILGDEDGAEKKFSSLLHIEEKHMNFKDFLRKFWESLLITSLAWFLMDIAFYGTGIYSGFIVSSMIADTSLHARILSAGLPYFVGAFGYFIAAFTMDILGRKRIQIQGFIAMAAIYLVVSLSMVSQGGKVIGFTVPRELAFFLYSLSFFFINFGPNETTFVLPAELFPVKFRSTAHGIASAMGKLGAAVSTYLMPMALDTIGIKEVLIILAGISIAGAALSLKLKEPAGLSLEEISEEKILLKISN</sequence>
<organism evidence="7">
    <name type="scientific">Fervidicoccus fontis</name>
    <dbReference type="NCBI Taxonomy" id="683846"/>
    <lineage>
        <taxon>Archaea</taxon>
        <taxon>Thermoproteota</taxon>
        <taxon>Thermoprotei</taxon>
        <taxon>Fervidicoccales</taxon>
        <taxon>Fervidicoccaceae</taxon>
        <taxon>Fervidicoccus</taxon>
    </lineage>
</organism>
<evidence type="ECO:0000313" key="7">
    <source>
        <dbReference type="EMBL" id="HGZ59894.1"/>
    </source>
</evidence>
<evidence type="ECO:0000256" key="5">
    <source>
        <dbReference type="SAM" id="Phobius"/>
    </source>
</evidence>
<feature type="transmembrane region" description="Helical" evidence="5">
    <location>
        <begin position="160"/>
        <end position="177"/>
    </location>
</feature>
<dbReference type="SUPFAM" id="SSF103473">
    <property type="entry name" value="MFS general substrate transporter"/>
    <property type="match status" value="1"/>
</dbReference>
<dbReference type="InterPro" id="IPR005828">
    <property type="entry name" value="MFS_sugar_transport-like"/>
</dbReference>
<proteinExistence type="predicted"/>
<dbReference type="InterPro" id="IPR036259">
    <property type="entry name" value="MFS_trans_sf"/>
</dbReference>
<dbReference type="PANTHER" id="PTHR24064">
    <property type="entry name" value="SOLUTE CARRIER FAMILY 22 MEMBER"/>
    <property type="match status" value="1"/>
</dbReference>
<dbReference type="Gene3D" id="1.20.1250.20">
    <property type="entry name" value="MFS general substrate transporter like domains"/>
    <property type="match status" value="1"/>
</dbReference>
<comment type="caution">
    <text evidence="7">The sequence shown here is derived from an EMBL/GenBank/DDBJ whole genome shotgun (WGS) entry which is preliminary data.</text>
</comment>
<dbReference type="PROSITE" id="PS50850">
    <property type="entry name" value="MFS"/>
    <property type="match status" value="1"/>
</dbReference>
<comment type="subcellular location">
    <subcellularLocation>
        <location evidence="1">Membrane</location>
        <topology evidence="1">Multi-pass membrane protein</topology>
    </subcellularLocation>
</comment>
<protein>
    <submittedName>
        <fullName evidence="7">MFS transporter</fullName>
    </submittedName>
</protein>
<evidence type="ECO:0000256" key="2">
    <source>
        <dbReference type="ARBA" id="ARBA00022692"/>
    </source>
</evidence>
<feature type="transmembrane region" description="Helical" evidence="5">
    <location>
        <begin position="309"/>
        <end position="327"/>
    </location>
</feature>
<feature type="transmembrane region" description="Helical" evidence="5">
    <location>
        <begin position="333"/>
        <end position="356"/>
    </location>
</feature>